<dbReference type="Gene3D" id="3.40.190.10">
    <property type="entry name" value="Periplasmic binding protein-like II"/>
    <property type="match status" value="1"/>
</dbReference>
<feature type="domain" description="DUF3502" evidence="2">
    <location>
        <begin position="417"/>
        <end position="482"/>
    </location>
</feature>
<name>A0A9D5M552_9FIRM</name>
<dbReference type="Proteomes" id="UP000806542">
    <property type="component" value="Unassembled WGS sequence"/>
</dbReference>
<dbReference type="InterPro" id="IPR050490">
    <property type="entry name" value="Bact_solute-bd_prot1"/>
</dbReference>
<dbReference type="RefSeq" id="WP_226392274.1">
    <property type="nucleotide sequence ID" value="NZ_JADCKB010000007.1"/>
</dbReference>
<dbReference type="PANTHER" id="PTHR43649">
    <property type="entry name" value="ARABINOSE-BINDING PROTEIN-RELATED"/>
    <property type="match status" value="1"/>
</dbReference>
<gene>
    <name evidence="3" type="ORF">INF28_04440</name>
</gene>
<protein>
    <submittedName>
        <fullName evidence="3">Extracellular solute-binding protein</fullName>
    </submittedName>
</protein>
<dbReference type="PANTHER" id="PTHR43649:SF17">
    <property type="entry name" value="ABC TRANSPORTER SOLUTE BINDING PROTEIN-SUGAR TRANSPORT"/>
    <property type="match status" value="1"/>
</dbReference>
<dbReference type="PROSITE" id="PS51257">
    <property type="entry name" value="PROKAR_LIPOPROTEIN"/>
    <property type="match status" value="1"/>
</dbReference>
<evidence type="ECO:0000313" key="4">
    <source>
        <dbReference type="Proteomes" id="UP000806542"/>
    </source>
</evidence>
<comment type="caution">
    <text evidence="3">The sequence shown here is derived from an EMBL/GenBank/DDBJ whole genome shotgun (WGS) entry which is preliminary data.</text>
</comment>
<dbReference type="InterPro" id="IPR022627">
    <property type="entry name" value="DUF3502"/>
</dbReference>
<evidence type="ECO:0000256" key="1">
    <source>
        <dbReference type="SAM" id="SignalP"/>
    </source>
</evidence>
<keyword evidence="1" id="KW-0732">Signal</keyword>
<evidence type="ECO:0000313" key="3">
    <source>
        <dbReference type="EMBL" id="MBE5039709.1"/>
    </source>
</evidence>
<feature type="signal peptide" evidence="1">
    <location>
        <begin position="1"/>
        <end position="24"/>
    </location>
</feature>
<accession>A0A9D5M552</accession>
<keyword evidence="4" id="KW-1185">Reference proteome</keyword>
<dbReference type="EMBL" id="JADCKB010000007">
    <property type="protein sequence ID" value="MBE5039709.1"/>
    <property type="molecule type" value="Genomic_DNA"/>
</dbReference>
<dbReference type="InterPro" id="IPR006059">
    <property type="entry name" value="SBP"/>
</dbReference>
<dbReference type="SUPFAM" id="SSF53850">
    <property type="entry name" value="Periplasmic binding protein-like II"/>
    <property type="match status" value="1"/>
</dbReference>
<organism evidence="3 4">
    <name type="scientific">Ructibacterium gallinarum</name>
    <dbReference type="NCBI Taxonomy" id="2779355"/>
    <lineage>
        <taxon>Bacteria</taxon>
        <taxon>Bacillati</taxon>
        <taxon>Bacillota</taxon>
        <taxon>Clostridia</taxon>
        <taxon>Eubacteriales</taxon>
        <taxon>Oscillospiraceae</taxon>
        <taxon>Ructibacterium</taxon>
    </lineage>
</organism>
<dbReference type="Pfam" id="PF01547">
    <property type="entry name" value="SBP_bac_1"/>
    <property type="match status" value="1"/>
</dbReference>
<sequence length="484" mass="54478">MKAKHTILAVVMIGMMLSSLTACSSDGQKNGNSDGPTLTWYVPKENPTDKQMVMDAVNKITEEKIGARLDIQFVDAGAYDDRMTMLYASGQEMDLCFVSNWTNNVLTAVQKGALAEMDELIDQNAPQLREVIPQYLFDATKINGKIYGIPNQQVLFRQQCLVIFNDLAEKYHFDASSVKTLDDLEPYLQTIKENEPSLYPFARTTSSVFINENFESIPPECGARIRVDTPKGEYVKVELIEDTPEYKEAVKKMNDWYAKGYIRQDINSVLNVDSEILAGKYAVTDTVYKPGIEAEWKAKTGREATFIPIGEAFLPANAGMATMTAISRTSKNKEKAIQMLELVQTDKELFNLIAFGIEGKHYNRIDEQYIEPIAESGYNLNAAWMFGNQFNAYLTVGQEPDVWEKTKQMNDTAIPSPISGFILDTEPIKTELSQISTVRNEYASVDNGTENEAMYNEMVSKLEEAGQRKVIEEIQRQLDAYLGQ</sequence>
<feature type="chain" id="PRO_5038404019" evidence="1">
    <location>
        <begin position="25"/>
        <end position="484"/>
    </location>
</feature>
<proteinExistence type="predicted"/>
<reference evidence="3" key="1">
    <citation type="submission" date="2020-10" db="EMBL/GenBank/DDBJ databases">
        <title>ChiBAC.</title>
        <authorList>
            <person name="Zenner C."/>
            <person name="Hitch T.C.A."/>
            <person name="Clavel T."/>
        </authorList>
    </citation>
    <scope>NUCLEOTIDE SEQUENCE</scope>
    <source>
        <strain evidence="3">DSM 107454</strain>
    </source>
</reference>
<evidence type="ECO:0000259" key="2">
    <source>
        <dbReference type="Pfam" id="PF12010"/>
    </source>
</evidence>
<dbReference type="Pfam" id="PF12010">
    <property type="entry name" value="DUF3502"/>
    <property type="match status" value="1"/>
</dbReference>
<dbReference type="AlphaFoldDB" id="A0A9D5M552"/>